<dbReference type="PANTHER" id="PTHR21198">
    <property type="entry name" value="GLUTAMATE RACEMASE"/>
    <property type="match status" value="1"/>
</dbReference>
<keyword evidence="4" id="KW-1185">Reference proteome</keyword>
<proteinExistence type="inferred from homology"/>
<sequence>MKTIGLIGGMSWESTTSYYQIINQGIKQKLGGLHSAKVVLVSIDFAEIEQLQRAGDWTQMAEILIDAAKSLEAAGADFFLICTNTMHKVATQVEQAVSIPLLHIANATGEELIENNITKVGLLGTKFTMQQDFYKHRLRDKYDLEVFTPNLDEQDIIHQVIYQELCLGKVKQNSREQYINIIQNLTDIGSQGIILGCTEIGLLINHSNSNTALFDTTFIHAQAAIKEALS</sequence>
<dbReference type="InterPro" id="IPR001920">
    <property type="entry name" value="Asp/Glu_race"/>
</dbReference>
<dbReference type="Pfam" id="PF01177">
    <property type="entry name" value="Asp_Glu_race"/>
    <property type="match status" value="1"/>
</dbReference>
<dbReference type="PANTHER" id="PTHR21198:SF7">
    <property type="entry name" value="ASPARTATE-GLUTAMATE RACEMASE FAMILY"/>
    <property type="match status" value="1"/>
</dbReference>
<dbReference type="EMBL" id="JAKGAS010000011">
    <property type="protein sequence ID" value="MCF2949839.1"/>
    <property type="molecule type" value="Genomic_DNA"/>
</dbReference>
<evidence type="ECO:0000313" key="4">
    <source>
        <dbReference type="Proteomes" id="UP001521137"/>
    </source>
</evidence>
<dbReference type="SUPFAM" id="SSF53681">
    <property type="entry name" value="Aspartate/glutamate racemase"/>
    <property type="match status" value="2"/>
</dbReference>
<comment type="caution">
    <text evidence="3">The sequence shown here is derived from an EMBL/GenBank/DDBJ whole genome shotgun (WGS) entry which is preliminary data.</text>
</comment>
<dbReference type="Gene3D" id="3.40.50.1860">
    <property type="match status" value="2"/>
</dbReference>
<name>A0ABS9DDJ5_9ALTE</name>
<dbReference type="Proteomes" id="UP001521137">
    <property type="component" value="Unassembled WGS sequence"/>
</dbReference>
<dbReference type="InterPro" id="IPR015942">
    <property type="entry name" value="Asp/Glu/hydantoin_racemase"/>
</dbReference>
<keyword evidence="2" id="KW-0413">Isomerase</keyword>
<accession>A0ABS9DDJ5</accession>
<organism evidence="3 4">
    <name type="scientific">Paraglaciecola algarum</name>
    <dbReference type="NCBI Taxonomy" id="3050085"/>
    <lineage>
        <taxon>Bacteria</taxon>
        <taxon>Pseudomonadati</taxon>
        <taxon>Pseudomonadota</taxon>
        <taxon>Gammaproteobacteria</taxon>
        <taxon>Alteromonadales</taxon>
        <taxon>Alteromonadaceae</taxon>
        <taxon>Paraglaciecola</taxon>
    </lineage>
</organism>
<comment type="similarity">
    <text evidence="1">Belongs to the aspartate/glutamate racemases family.</text>
</comment>
<dbReference type="NCBIfam" id="TIGR00035">
    <property type="entry name" value="asp_race"/>
    <property type="match status" value="1"/>
</dbReference>
<dbReference type="InterPro" id="IPR004380">
    <property type="entry name" value="Asp_race"/>
</dbReference>
<reference evidence="3 4" key="1">
    <citation type="submission" date="2022-01" db="EMBL/GenBank/DDBJ databases">
        <title>Paraglaciecola sp. G1-23.</title>
        <authorList>
            <person name="Jin M.S."/>
            <person name="Han D.M."/>
            <person name="Kim H.M."/>
            <person name="Jeon C.O."/>
        </authorList>
    </citation>
    <scope>NUCLEOTIDE SEQUENCE [LARGE SCALE GENOMIC DNA]</scope>
    <source>
        <strain evidence="3 4">G1-23</strain>
    </source>
</reference>
<dbReference type="RefSeq" id="WP_235313938.1">
    <property type="nucleotide sequence ID" value="NZ_JAKGAS010000011.1"/>
</dbReference>
<evidence type="ECO:0000256" key="1">
    <source>
        <dbReference type="ARBA" id="ARBA00007847"/>
    </source>
</evidence>
<protein>
    <submittedName>
        <fullName evidence="3">Aspartate/glutamate racemase family protein</fullName>
    </submittedName>
</protein>
<gene>
    <name evidence="3" type="ORF">L0668_17100</name>
</gene>
<evidence type="ECO:0000313" key="3">
    <source>
        <dbReference type="EMBL" id="MCF2949839.1"/>
    </source>
</evidence>
<evidence type="ECO:0000256" key="2">
    <source>
        <dbReference type="ARBA" id="ARBA00023235"/>
    </source>
</evidence>